<keyword evidence="9" id="KW-1185">Reference proteome</keyword>
<evidence type="ECO:0000259" key="7">
    <source>
        <dbReference type="PROSITE" id="PS50011"/>
    </source>
</evidence>
<evidence type="ECO:0000256" key="4">
    <source>
        <dbReference type="ARBA" id="ARBA00022840"/>
    </source>
</evidence>
<evidence type="ECO:0000313" key="9">
    <source>
        <dbReference type="Proteomes" id="UP000186168"/>
    </source>
</evidence>
<feature type="region of interest" description="Disordered" evidence="6">
    <location>
        <begin position="381"/>
        <end position="481"/>
    </location>
</feature>
<evidence type="ECO:0000256" key="6">
    <source>
        <dbReference type="SAM" id="MobiDB-lite"/>
    </source>
</evidence>
<keyword evidence="1" id="KW-0808">Transferase</keyword>
<dbReference type="CDD" id="cd14014">
    <property type="entry name" value="STKc_PknB_like"/>
    <property type="match status" value="1"/>
</dbReference>
<feature type="domain" description="Protein kinase" evidence="7">
    <location>
        <begin position="38"/>
        <end position="307"/>
    </location>
</feature>
<dbReference type="EMBL" id="ASQP01000376">
    <property type="protein sequence ID" value="OMI35993.1"/>
    <property type="molecule type" value="Genomic_DNA"/>
</dbReference>
<feature type="binding site" evidence="5">
    <location>
        <position position="73"/>
    </location>
    <ligand>
        <name>ATP</name>
        <dbReference type="ChEBI" id="CHEBI:30616"/>
    </ligand>
</feature>
<dbReference type="GeneID" id="96747465"/>
<dbReference type="InterPro" id="IPR036366">
    <property type="entry name" value="PGBDSf"/>
</dbReference>
<dbReference type="SUPFAM" id="SSF56112">
    <property type="entry name" value="Protein kinase-like (PK-like)"/>
    <property type="match status" value="1"/>
</dbReference>
<feature type="compositionally biased region" description="Low complexity" evidence="6">
    <location>
        <begin position="391"/>
        <end position="410"/>
    </location>
</feature>
<dbReference type="InterPro" id="IPR017441">
    <property type="entry name" value="Protein_kinase_ATP_BS"/>
</dbReference>
<keyword evidence="4 5" id="KW-0067">ATP-binding</keyword>
<dbReference type="Pfam" id="PF01471">
    <property type="entry name" value="PG_binding_1"/>
    <property type="match status" value="1"/>
</dbReference>
<dbReference type="PROSITE" id="PS50011">
    <property type="entry name" value="PROTEIN_KINASE_DOM"/>
    <property type="match status" value="1"/>
</dbReference>
<evidence type="ECO:0000256" key="2">
    <source>
        <dbReference type="ARBA" id="ARBA00022741"/>
    </source>
</evidence>
<dbReference type="AlphaFoldDB" id="A0A1R1SCH1"/>
<organism evidence="8 9">
    <name type="scientific">Streptomyces sparsogenes DSM 40356</name>
    <dbReference type="NCBI Taxonomy" id="1331668"/>
    <lineage>
        <taxon>Bacteria</taxon>
        <taxon>Bacillati</taxon>
        <taxon>Actinomycetota</taxon>
        <taxon>Actinomycetes</taxon>
        <taxon>Kitasatosporales</taxon>
        <taxon>Streptomycetaceae</taxon>
        <taxon>Streptomyces</taxon>
    </lineage>
</organism>
<dbReference type="Gene3D" id="1.10.101.10">
    <property type="entry name" value="PGBD-like superfamily/PGBD"/>
    <property type="match status" value="1"/>
</dbReference>
<dbReference type="PANTHER" id="PTHR43289:SF34">
    <property type="entry name" value="SERINE_THREONINE-PROTEIN KINASE YBDM-RELATED"/>
    <property type="match status" value="1"/>
</dbReference>
<keyword evidence="2 5" id="KW-0547">Nucleotide-binding</keyword>
<name>A0A1R1SCH1_9ACTN</name>
<reference evidence="8 9" key="1">
    <citation type="submission" date="2013-05" db="EMBL/GenBank/DDBJ databases">
        <title>Genome sequence of Streptomyces sparsogenes DSM 40356.</title>
        <authorList>
            <person name="Coyne S."/>
            <person name="Seebeck F.P."/>
        </authorList>
    </citation>
    <scope>NUCLEOTIDE SEQUENCE [LARGE SCALE GENOMIC DNA]</scope>
    <source>
        <strain evidence="8 9">DSM 40356</strain>
    </source>
</reference>
<dbReference type="PANTHER" id="PTHR43289">
    <property type="entry name" value="MITOGEN-ACTIVATED PROTEIN KINASE KINASE KINASE 20-RELATED"/>
    <property type="match status" value="1"/>
</dbReference>
<dbReference type="Proteomes" id="UP000186168">
    <property type="component" value="Unassembled WGS sequence"/>
</dbReference>
<accession>A0A1R1SCH1</accession>
<sequence>MSERAPARPEAGELTAADLEELGAKPLLKTDPADIGPYRVLARLGGGGMGRLYLGRDAGDAAGYRAESLVAIKVIRPEYAEDPGFRRRFEREVEAVRRVHGTYTAGLLDSGFDDEERLWMATAYIPGLSLADAVRRFGPLPAPVVWRLACEIGQALGAIAAAGIVHRDLKPSNVLLGGDGVRVIDFGVAHTADTSALTMTGQQLGTPAFMSPEQANGREVDTASDVFSLGSVLALAAAGTAPFGEGATGDVVHRVIYAPPDEAVLAKVAETDPELAELITGCLAKTAAERPTPRRIAELARGHEPALTWPAPVARVIESRATWMGPTAAVPPMDQLTVLRRAAPERAAGEATRSRRPLVLTGAAVAAVAVGALAFAVPRMGSAPKERAEKPAASPRSASATPSHPAPTGKAPKKGGKHRTESPPAPGSTTVIVVSPPTGRPADGVPSGEGASPRPQPRQPGDKATTPHKAPAPTGEPQPWKSCDAYAGTALTQLGDRNRRVVQVQCILKGRGYDIGPHGIDGQFGADTLAAVKSFQRHHGLRADGQVGVHTWAALRG</sequence>
<dbReference type="PROSITE" id="PS00108">
    <property type="entry name" value="PROTEIN_KINASE_ST"/>
    <property type="match status" value="1"/>
</dbReference>
<dbReference type="GO" id="GO:0005524">
    <property type="term" value="F:ATP binding"/>
    <property type="evidence" value="ECO:0007669"/>
    <property type="project" value="UniProtKB-UniRule"/>
</dbReference>
<dbReference type="SUPFAM" id="SSF47090">
    <property type="entry name" value="PGBD-like"/>
    <property type="match status" value="1"/>
</dbReference>
<dbReference type="InterPro" id="IPR036365">
    <property type="entry name" value="PGBD-like_sf"/>
</dbReference>
<evidence type="ECO:0000313" key="8">
    <source>
        <dbReference type="EMBL" id="OMI35993.1"/>
    </source>
</evidence>
<proteinExistence type="predicted"/>
<comment type="caution">
    <text evidence="8">The sequence shown here is derived from an EMBL/GenBank/DDBJ whole genome shotgun (WGS) entry which is preliminary data.</text>
</comment>
<evidence type="ECO:0000256" key="5">
    <source>
        <dbReference type="PROSITE-ProRule" id="PRU10141"/>
    </source>
</evidence>
<dbReference type="STRING" id="67365.GCA_001704635_02820"/>
<dbReference type="Gene3D" id="1.10.510.10">
    <property type="entry name" value="Transferase(Phosphotransferase) domain 1"/>
    <property type="match status" value="1"/>
</dbReference>
<evidence type="ECO:0000256" key="3">
    <source>
        <dbReference type="ARBA" id="ARBA00022777"/>
    </source>
</evidence>
<dbReference type="Pfam" id="PF00069">
    <property type="entry name" value="Pkinase"/>
    <property type="match status" value="1"/>
</dbReference>
<dbReference type="Gene3D" id="3.30.200.20">
    <property type="entry name" value="Phosphorylase Kinase, domain 1"/>
    <property type="match status" value="1"/>
</dbReference>
<dbReference type="InterPro" id="IPR000719">
    <property type="entry name" value="Prot_kinase_dom"/>
</dbReference>
<dbReference type="InterPro" id="IPR011009">
    <property type="entry name" value="Kinase-like_dom_sf"/>
</dbReference>
<dbReference type="SMART" id="SM00220">
    <property type="entry name" value="S_TKc"/>
    <property type="match status" value="1"/>
</dbReference>
<keyword evidence="3 8" id="KW-0418">Kinase</keyword>
<dbReference type="InterPro" id="IPR008271">
    <property type="entry name" value="Ser/Thr_kinase_AS"/>
</dbReference>
<dbReference type="InterPro" id="IPR002477">
    <property type="entry name" value="Peptidoglycan-bd-like"/>
</dbReference>
<gene>
    <name evidence="8" type="ORF">SPAR_28396</name>
</gene>
<protein>
    <submittedName>
        <fullName evidence="8">Putative serine-threonine protein kinase</fullName>
    </submittedName>
</protein>
<dbReference type="GO" id="GO:0004674">
    <property type="term" value="F:protein serine/threonine kinase activity"/>
    <property type="evidence" value="ECO:0007669"/>
    <property type="project" value="TreeGrafter"/>
</dbReference>
<dbReference type="RefSeq" id="WP_065967397.1">
    <property type="nucleotide sequence ID" value="NZ_ASQP01000376.1"/>
</dbReference>
<evidence type="ECO:0000256" key="1">
    <source>
        <dbReference type="ARBA" id="ARBA00022679"/>
    </source>
</evidence>
<dbReference type="PROSITE" id="PS00107">
    <property type="entry name" value="PROTEIN_KINASE_ATP"/>
    <property type="match status" value="1"/>
</dbReference>